<feature type="region of interest" description="Disordered" evidence="1">
    <location>
        <begin position="464"/>
        <end position="490"/>
    </location>
</feature>
<feature type="compositionally biased region" description="Low complexity" evidence="1">
    <location>
        <begin position="468"/>
        <end position="485"/>
    </location>
</feature>
<feature type="region of interest" description="Disordered" evidence="1">
    <location>
        <begin position="83"/>
        <end position="154"/>
    </location>
</feature>
<feature type="compositionally biased region" description="Pro residues" evidence="1">
    <location>
        <begin position="289"/>
        <end position="303"/>
    </location>
</feature>
<feature type="region of interest" description="Disordered" evidence="1">
    <location>
        <begin position="862"/>
        <end position="884"/>
    </location>
</feature>
<feature type="region of interest" description="Disordered" evidence="1">
    <location>
        <begin position="755"/>
        <end position="795"/>
    </location>
</feature>
<dbReference type="OrthoDB" id="5232891at2759"/>
<feature type="region of interest" description="Disordered" evidence="1">
    <location>
        <begin position="584"/>
        <end position="632"/>
    </location>
</feature>
<feature type="compositionally biased region" description="Acidic residues" evidence="1">
    <location>
        <begin position="865"/>
        <end position="884"/>
    </location>
</feature>
<feature type="region of interest" description="Disordered" evidence="1">
    <location>
        <begin position="21"/>
        <end position="67"/>
    </location>
</feature>
<keyword evidence="3" id="KW-1185">Reference proteome</keyword>
<sequence>MATTTERRRSFSQQLMQPFLGFRQDAKRDSKYVPAPDNTPKLRRKLQKVTKQLGPDGESDTVAASGADGDVFLSTKYESLTCVNDTKANDGRNGKAGKTLSKRDKDSSAKDSSAKDKRASRDSKPRFFFRSASTSRVAEAKPSAPRSASCSRAPIMAMAGTRPTTASSINGSEHAGTTLTAAATHPTPNPDRVNTNLVDTDSRTAAASNAELPVSWSIQEAEATAEARKKDAQNNATHTRTLQLMEAQERASAHQWAERRRSFYDHGLNRSATPAFMPTASQGVYRNKPAPPALTVLPPPSQSPAPWQQQAEYRRSHRSHRHSQYVGSPAPREPDAHRTFSTYQSSYASRKSVVPMMPIAGSPSPSAPSSAVSRGSSASLSSPTSAAFSFSSGSQATSPASSFSQPHKPYNAAAPLSPPGSSSSHIAPSAGFSDDGFRHRRDHGYHTENDSCVVPELFYLTRGNSRGPVPATPDSPVSTTSVDSSGTKTRRKVKTPVYAIGQLETANASVGVHANEVAAKAESKYQSPPSHGAFSIQTPPDSPVFSTAAYHAVTTNTAELSLLQSKSSIECIAEEYRALLVSRNSQGTDAQSECDADVSKDKQERQPVSAGQHHRHTHRHHNSNNTHPGQRKFLLASPSSTVNPQKAKADVRFSSPLLPSPMSQDRSAHACNVPAVEPRRITNNNNNTAAGDSTRLLSPKPPALRSHRSRQHNSVPHYKSSAPQPDNLSLQLCVELLARELSSAVTQRSSAAAATAAANRAARRRQQQQHHPGVPGNFGFPPVTPPPPSASALPTTSAGSALQILVMIEAYEQLRDRLVAEARQATNRAPANSAGTRSEEIEAMFGFWLQALYRIHDSLTCSSSSEDENGELDNTSESEYDSTA</sequence>
<feature type="region of interest" description="Disordered" evidence="1">
    <location>
        <begin position="286"/>
        <end position="337"/>
    </location>
</feature>
<protein>
    <recommendedName>
        <fullName evidence="4">Mating-type switching protein swi10</fullName>
    </recommendedName>
</protein>
<dbReference type="Proteomes" id="UP000076874">
    <property type="component" value="Unassembled WGS sequence"/>
</dbReference>
<feature type="compositionally biased region" description="Low complexity" evidence="1">
    <location>
        <begin position="140"/>
        <end position="154"/>
    </location>
</feature>
<feature type="compositionally biased region" description="Basic residues" evidence="1">
    <location>
        <begin position="612"/>
        <end position="622"/>
    </location>
</feature>
<reference evidence="2 3" key="1">
    <citation type="journal article" date="2016" name="Genome Biol. Evol.">
        <title>Divergent and convergent evolution of fungal pathogenicity.</title>
        <authorList>
            <person name="Shang Y."/>
            <person name="Xiao G."/>
            <person name="Zheng P."/>
            <person name="Cen K."/>
            <person name="Zhan S."/>
            <person name="Wang C."/>
        </authorList>
    </citation>
    <scope>NUCLEOTIDE SEQUENCE [LARGE SCALE GENOMIC DNA]</scope>
    <source>
        <strain evidence="2 3">RCEF 264</strain>
    </source>
</reference>
<gene>
    <name evidence="2" type="ORF">SPI_02868</name>
</gene>
<dbReference type="AlphaFoldDB" id="A0A167WV94"/>
<dbReference type="EMBL" id="AZHD01000004">
    <property type="protein sequence ID" value="OAA64221.1"/>
    <property type="molecule type" value="Genomic_DNA"/>
</dbReference>
<organism evidence="2 3">
    <name type="scientific">Niveomyces insectorum RCEF 264</name>
    <dbReference type="NCBI Taxonomy" id="1081102"/>
    <lineage>
        <taxon>Eukaryota</taxon>
        <taxon>Fungi</taxon>
        <taxon>Dikarya</taxon>
        <taxon>Ascomycota</taxon>
        <taxon>Pezizomycotina</taxon>
        <taxon>Sordariomycetes</taxon>
        <taxon>Hypocreomycetidae</taxon>
        <taxon>Hypocreales</taxon>
        <taxon>Cordycipitaceae</taxon>
        <taxon>Niveomyces</taxon>
    </lineage>
</organism>
<feature type="compositionally biased region" description="Low complexity" evidence="1">
    <location>
        <begin position="772"/>
        <end position="781"/>
    </location>
</feature>
<comment type="caution">
    <text evidence="2">The sequence shown here is derived from an EMBL/GenBank/DDBJ whole genome shotgun (WGS) entry which is preliminary data.</text>
</comment>
<evidence type="ECO:0008006" key="4">
    <source>
        <dbReference type="Google" id="ProtNLM"/>
    </source>
</evidence>
<accession>A0A167WV94</accession>
<feature type="compositionally biased region" description="Low complexity" evidence="1">
    <location>
        <begin position="360"/>
        <end position="430"/>
    </location>
</feature>
<feature type="compositionally biased region" description="Basic and acidic residues" evidence="1">
    <location>
        <begin position="101"/>
        <end position="125"/>
    </location>
</feature>
<evidence type="ECO:0000313" key="3">
    <source>
        <dbReference type="Proteomes" id="UP000076874"/>
    </source>
</evidence>
<feature type="region of interest" description="Disordered" evidence="1">
    <location>
        <begin position="358"/>
        <end position="448"/>
    </location>
</feature>
<name>A0A167WV94_9HYPO</name>
<feature type="region of interest" description="Disordered" evidence="1">
    <location>
        <begin position="675"/>
        <end position="725"/>
    </location>
</feature>
<proteinExistence type="predicted"/>
<evidence type="ECO:0000256" key="1">
    <source>
        <dbReference type="SAM" id="MobiDB-lite"/>
    </source>
</evidence>
<evidence type="ECO:0000313" key="2">
    <source>
        <dbReference type="EMBL" id="OAA64221.1"/>
    </source>
</evidence>